<keyword evidence="2" id="KW-1185">Reference proteome</keyword>
<evidence type="ECO:0000313" key="1">
    <source>
        <dbReference type="EMBL" id="TWO72725.1"/>
    </source>
</evidence>
<dbReference type="OrthoDB" id="6182044at2"/>
<dbReference type="Proteomes" id="UP000318199">
    <property type="component" value="Unassembled WGS sequence"/>
</dbReference>
<gene>
    <name evidence="1" type="ORF">FN976_04125</name>
</gene>
<accession>A0A562ZWQ6</accession>
<comment type="caution">
    <text evidence="1">The sequence shown here is derived from an EMBL/GenBank/DDBJ whole genome shotgun (WGS) entry which is preliminary data.</text>
</comment>
<name>A0A562ZWQ6_9BURK</name>
<sequence length="136" mass="14313">MTSTSPHFHELLQSAAGQPEPQRLLFVFAGAGLPEDATPAQRARFEAGEGGTLEPLACVDKRPDELTDFEALAAEARQACPPWHVVFIAALGGQAGAGPTDGQVDDALRGMVENLRVGRMQGYSALDPAGEPVAFE</sequence>
<dbReference type="AlphaFoldDB" id="A0A562ZWQ6"/>
<dbReference type="RefSeq" id="WP_145891260.1">
    <property type="nucleotide sequence ID" value="NZ_VOBQ01000003.1"/>
</dbReference>
<evidence type="ECO:0000313" key="2">
    <source>
        <dbReference type="Proteomes" id="UP000318199"/>
    </source>
</evidence>
<proteinExistence type="predicted"/>
<organism evidence="1 2">
    <name type="scientific">Caenimonas sedimenti</name>
    <dbReference type="NCBI Taxonomy" id="2596921"/>
    <lineage>
        <taxon>Bacteria</taxon>
        <taxon>Pseudomonadati</taxon>
        <taxon>Pseudomonadota</taxon>
        <taxon>Betaproteobacteria</taxon>
        <taxon>Burkholderiales</taxon>
        <taxon>Comamonadaceae</taxon>
        <taxon>Caenimonas</taxon>
    </lineage>
</organism>
<protein>
    <submittedName>
        <fullName evidence="1">Ribonucleotide reductase subunit alpha</fullName>
    </submittedName>
</protein>
<reference evidence="1 2" key="1">
    <citation type="submission" date="2019-07" db="EMBL/GenBank/DDBJ databases">
        <title>Caenimonas sedimenti sp. nov., isolated from activated sludge.</title>
        <authorList>
            <person name="Xu J."/>
        </authorList>
    </citation>
    <scope>NUCLEOTIDE SEQUENCE [LARGE SCALE GENOMIC DNA]</scope>
    <source>
        <strain evidence="1 2">HX-9-20</strain>
    </source>
</reference>
<dbReference type="EMBL" id="VOBQ01000003">
    <property type="protein sequence ID" value="TWO72725.1"/>
    <property type="molecule type" value="Genomic_DNA"/>
</dbReference>